<reference evidence="2 3" key="1">
    <citation type="journal article" date="2014" name="Agronomy (Basel)">
        <title>A Draft Genome Sequence for Ensete ventricosum, the Drought-Tolerant Tree Against Hunger.</title>
        <authorList>
            <person name="Harrison J."/>
            <person name="Moore K.A."/>
            <person name="Paszkiewicz K."/>
            <person name="Jones T."/>
            <person name="Grant M."/>
            <person name="Ambacheew D."/>
            <person name="Muzemil S."/>
            <person name="Studholme D.J."/>
        </authorList>
    </citation>
    <scope>NUCLEOTIDE SEQUENCE [LARGE SCALE GENOMIC DNA]</scope>
</reference>
<name>A0A426ZLN9_ENSVE</name>
<evidence type="ECO:0000256" key="1">
    <source>
        <dbReference type="SAM" id="MobiDB-lite"/>
    </source>
</evidence>
<proteinExistence type="predicted"/>
<evidence type="ECO:0000313" key="2">
    <source>
        <dbReference type="EMBL" id="RRT64919.1"/>
    </source>
</evidence>
<protein>
    <submittedName>
        <fullName evidence="2">Uncharacterized protein</fullName>
    </submittedName>
</protein>
<feature type="compositionally biased region" description="Basic residues" evidence="1">
    <location>
        <begin position="82"/>
        <end position="91"/>
    </location>
</feature>
<dbReference type="Proteomes" id="UP000287651">
    <property type="component" value="Unassembled WGS sequence"/>
</dbReference>
<comment type="caution">
    <text evidence="2">The sequence shown here is derived from an EMBL/GenBank/DDBJ whole genome shotgun (WGS) entry which is preliminary data.</text>
</comment>
<accession>A0A426ZLN9</accession>
<gene>
    <name evidence="2" type="ORF">B296_00015066</name>
</gene>
<feature type="region of interest" description="Disordered" evidence="1">
    <location>
        <begin position="55"/>
        <end position="105"/>
    </location>
</feature>
<dbReference type="AlphaFoldDB" id="A0A426ZLN9"/>
<evidence type="ECO:0000313" key="3">
    <source>
        <dbReference type="Proteomes" id="UP000287651"/>
    </source>
</evidence>
<organism evidence="2 3">
    <name type="scientific">Ensete ventricosum</name>
    <name type="common">Abyssinian banana</name>
    <name type="synonym">Musa ensete</name>
    <dbReference type="NCBI Taxonomy" id="4639"/>
    <lineage>
        <taxon>Eukaryota</taxon>
        <taxon>Viridiplantae</taxon>
        <taxon>Streptophyta</taxon>
        <taxon>Embryophyta</taxon>
        <taxon>Tracheophyta</taxon>
        <taxon>Spermatophyta</taxon>
        <taxon>Magnoliopsida</taxon>
        <taxon>Liliopsida</taxon>
        <taxon>Zingiberales</taxon>
        <taxon>Musaceae</taxon>
        <taxon>Ensete</taxon>
    </lineage>
</organism>
<sequence length="105" mass="12253">MYRVDAVGNSLGVRRELAESIRSLLGWRKRVCQKKTETRRKIIECSHKAYREDWKTRREHAGRSPKEDRKIHRKNAEGCRISGHKGSRRLHRGGDDGVVSMREEG</sequence>
<dbReference type="EMBL" id="AMZH03006005">
    <property type="protein sequence ID" value="RRT64919.1"/>
    <property type="molecule type" value="Genomic_DNA"/>
</dbReference>
<feature type="compositionally biased region" description="Basic and acidic residues" evidence="1">
    <location>
        <begin position="55"/>
        <end position="77"/>
    </location>
</feature>